<dbReference type="STRING" id="313628.LNTAR_05161"/>
<comment type="caution">
    <text evidence="1">The sequence shown here is derived from an EMBL/GenBank/DDBJ whole genome shotgun (WGS) entry which is preliminary data.</text>
</comment>
<evidence type="ECO:0000313" key="2">
    <source>
        <dbReference type="Proteomes" id="UP000004947"/>
    </source>
</evidence>
<accession>A6DLL9</accession>
<dbReference type="PROSITE" id="PS51257">
    <property type="entry name" value="PROKAR_LIPOPROTEIN"/>
    <property type="match status" value="1"/>
</dbReference>
<dbReference type="RefSeq" id="WP_007278778.1">
    <property type="nucleotide sequence ID" value="NZ_ABCK01000009.1"/>
</dbReference>
<evidence type="ECO:0000313" key="1">
    <source>
        <dbReference type="EMBL" id="EDM27474.1"/>
    </source>
</evidence>
<protein>
    <recommendedName>
        <fullName evidence="3">Lipoprotein</fullName>
    </recommendedName>
</protein>
<reference evidence="1 2" key="1">
    <citation type="journal article" date="2010" name="J. Bacteriol.">
        <title>Genome sequence of Lentisphaera araneosa HTCC2155T, the type species of the order Lentisphaerales in the phylum Lentisphaerae.</title>
        <authorList>
            <person name="Thrash J.C."/>
            <person name="Cho J.C."/>
            <person name="Vergin K.L."/>
            <person name="Morris R.M."/>
            <person name="Giovannoni S.J."/>
        </authorList>
    </citation>
    <scope>NUCLEOTIDE SEQUENCE [LARGE SCALE GENOMIC DNA]</scope>
    <source>
        <strain evidence="1 2">HTCC2155</strain>
    </source>
</reference>
<proteinExistence type="predicted"/>
<dbReference type="Proteomes" id="UP000004947">
    <property type="component" value="Unassembled WGS sequence"/>
</dbReference>
<dbReference type="AlphaFoldDB" id="A6DLL9"/>
<evidence type="ECO:0008006" key="3">
    <source>
        <dbReference type="Google" id="ProtNLM"/>
    </source>
</evidence>
<gene>
    <name evidence="1" type="ORF">LNTAR_05161</name>
</gene>
<name>A6DLL9_9BACT</name>
<organism evidence="1 2">
    <name type="scientific">Lentisphaera araneosa HTCC2155</name>
    <dbReference type="NCBI Taxonomy" id="313628"/>
    <lineage>
        <taxon>Bacteria</taxon>
        <taxon>Pseudomonadati</taxon>
        <taxon>Lentisphaerota</taxon>
        <taxon>Lentisphaeria</taxon>
        <taxon>Lentisphaerales</taxon>
        <taxon>Lentisphaeraceae</taxon>
        <taxon>Lentisphaera</taxon>
    </lineage>
</organism>
<dbReference type="EMBL" id="ABCK01000009">
    <property type="protein sequence ID" value="EDM27474.1"/>
    <property type="molecule type" value="Genomic_DNA"/>
</dbReference>
<keyword evidence="2" id="KW-1185">Reference proteome</keyword>
<sequence>MKLTKLSLLILAAVSFFSCLVYEQELNIFNDGSASLNISYSIDNKTLTSLKDLDEAAKNSKGKSSIHYFDEKAIEEYLDSFLELKSHSVRVHKNSGRVHVDIKIEINNLREALNSGFIPYARLSKNEENWSFTYSTPYDFKNITKDESKKRIDQLEIEIVINTPSDIIASSNEKFSKRSVKWKYSPQDKTKASSMPNSFFVKFSGEKISFE</sequence>